<evidence type="ECO:0000256" key="10">
    <source>
        <dbReference type="ARBA" id="ARBA00023303"/>
    </source>
</evidence>
<feature type="coiled-coil region" evidence="11">
    <location>
        <begin position="245"/>
        <end position="296"/>
    </location>
</feature>
<sequence length="314" mass="35405">MLRQRLAVLLEPQGSSHWSGRLVDWLLILLIAANVVAVILESVSWFAAEHRQALLWFERVSVLIFTLEYGLRIWCAPDTHAEQQDLPPLSPGKARWRYLRSPMALVDLIAIVPFYLSVFFSLDLRFLRVLRLLRVFKLTRYSAAMQMLLGVFREEAGPLGAAFFVLFILMILASSGIYLIEHQIQPEAFGSIPAAMWWAMATLTTVGYGDVTPITPLGRFFGGCITLVGMGMVALPAGILASGFSDQLHRRRQEYQQALSEALEDGHMSHSEASELEELRQELGLSESQVTLLQQKWQRRQHRCSCPHCGAELP</sequence>
<evidence type="ECO:0000256" key="9">
    <source>
        <dbReference type="ARBA" id="ARBA00023136"/>
    </source>
</evidence>
<evidence type="ECO:0000256" key="3">
    <source>
        <dbReference type="ARBA" id="ARBA00022538"/>
    </source>
</evidence>
<organism evidence="14 15">
    <name type="scientific">Balneatrix alpica</name>
    <dbReference type="NCBI Taxonomy" id="75684"/>
    <lineage>
        <taxon>Bacteria</taxon>
        <taxon>Pseudomonadati</taxon>
        <taxon>Pseudomonadota</taxon>
        <taxon>Gammaproteobacteria</taxon>
        <taxon>Oceanospirillales</taxon>
        <taxon>Balneatrichaceae</taxon>
        <taxon>Balneatrix</taxon>
    </lineage>
</organism>
<dbReference type="PANTHER" id="PTHR11537">
    <property type="entry name" value="VOLTAGE-GATED POTASSIUM CHANNEL"/>
    <property type="match status" value="1"/>
</dbReference>
<feature type="domain" description="Ion transport" evidence="13">
    <location>
        <begin position="21"/>
        <end position="249"/>
    </location>
</feature>
<evidence type="ECO:0000256" key="4">
    <source>
        <dbReference type="ARBA" id="ARBA00022692"/>
    </source>
</evidence>
<keyword evidence="2" id="KW-0813">Transport</keyword>
<comment type="caution">
    <text evidence="14">The sequence shown here is derived from an EMBL/GenBank/DDBJ whole genome shotgun (WGS) entry which is preliminary data.</text>
</comment>
<feature type="transmembrane region" description="Helical" evidence="12">
    <location>
        <begin position="159"/>
        <end position="180"/>
    </location>
</feature>
<dbReference type="EMBL" id="JBHLZN010000001">
    <property type="protein sequence ID" value="MFB9885235.1"/>
    <property type="molecule type" value="Genomic_DNA"/>
</dbReference>
<keyword evidence="11" id="KW-0175">Coiled coil</keyword>
<keyword evidence="3" id="KW-0633">Potassium transport</keyword>
<comment type="subcellular location">
    <subcellularLocation>
        <location evidence="1">Membrane</location>
        <topology evidence="1">Multi-pass membrane protein</topology>
    </subcellularLocation>
</comment>
<feature type="transmembrane region" description="Helical" evidence="12">
    <location>
        <begin position="187"/>
        <end position="208"/>
    </location>
</feature>
<feature type="transmembrane region" description="Helical" evidence="12">
    <location>
        <begin position="103"/>
        <end position="122"/>
    </location>
</feature>
<name>A0ABV5Z7L3_9GAMM</name>
<keyword evidence="10" id="KW-0407">Ion channel</keyword>
<dbReference type="RefSeq" id="WP_027313171.1">
    <property type="nucleotide sequence ID" value="NZ_JBHLZN010000001.1"/>
</dbReference>
<dbReference type="CDD" id="cd00086">
    <property type="entry name" value="homeodomain"/>
    <property type="match status" value="1"/>
</dbReference>
<protein>
    <submittedName>
        <fullName evidence="14">Ion transporter</fullName>
    </submittedName>
</protein>
<dbReference type="InterPro" id="IPR028325">
    <property type="entry name" value="VG_K_chnl"/>
</dbReference>
<keyword evidence="8" id="KW-0406">Ion transport</keyword>
<evidence type="ECO:0000256" key="12">
    <source>
        <dbReference type="SAM" id="Phobius"/>
    </source>
</evidence>
<accession>A0ABV5Z7L3</accession>
<evidence type="ECO:0000256" key="1">
    <source>
        <dbReference type="ARBA" id="ARBA00004141"/>
    </source>
</evidence>
<keyword evidence="15" id="KW-1185">Reference proteome</keyword>
<evidence type="ECO:0000256" key="8">
    <source>
        <dbReference type="ARBA" id="ARBA00023065"/>
    </source>
</evidence>
<dbReference type="PRINTS" id="PR00169">
    <property type="entry name" value="KCHANNEL"/>
</dbReference>
<evidence type="ECO:0000256" key="11">
    <source>
        <dbReference type="SAM" id="Coils"/>
    </source>
</evidence>
<dbReference type="Pfam" id="PF00520">
    <property type="entry name" value="Ion_trans"/>
    <property type="match status" value="1"/>
</dbReference>
<evidence type="ECO:0000256" key="6">
    <source>
        <dbReference type="ARBA" id="ARBA00022958"/>
    </source>
</evidence>
<feature type="transmembrane region" description="Helical" evidence="12">
    <location>
        <begin position="25"/>
        <end position="48"/>
    </location>
</feature>
<proteinExistence type="predicted"/>
<evidence type="ECO:0000256" key="7">
    <source>
        <dbReference type="ARBA" id="ARBA00022989"/>
    </source>
</evidence>
<dbReference type="Proteomes" id="UP001589628">
    <property type="component" value="Unassembled WGS sequence"/>
</dbReference>
<evidence type="ECO:0000259" key="13">
    <source>
        <dbReference type="Pfam" id="PF00520"/>
    </source>
</evidence>
<keyword evidence="4 12" id="KW-0812">Transmembrane</keyword>
<evidence type="ECO:0000256" key="5">
    <source>
        <dbReference type="ARBA" id="ARBA00022826"/>
    </source>
</evidence>
<dbReference type="InterPro" id="IPR005821">
    <property type="entry name" value="Ion_trans_dom"/>
</dbReference>
<evidence type="ECO:0000256" key="2">
    <source>
        <dbReference type="ARBA" id="ARBA00022448"/>
    </source>
</evidence>
<dbReference type="PANTHER" id="PTHR11537:SF254">
    <property type="entry name" value="POTASSIUM VOLTAGE-GATED CHANNEL PROTEIN SHAB"/>
    <property type="match status" value="1"/>
</dbReference>
<dbReference type="Gene3D" id="1.10.287.70">
    <property type="match status" value="1"/>
</dbReference>
<keyword evidence="6" id="KW-0630">Potassium</keyword>
<keyword evidence="5" id="KW-0631">Potassium channel</keyword>
<feature type="transmembrane region" description="Helical" evidence="12">
    <location>
        <begin position="220"/>
        <end position="244"/>
    </location>
</feature>
<evidence type="ECO:0000313" key="15">
    <source>
        <dbReference type="Proteomes" id="UP001589628"/>
    </source>
</evidence>
<keyword evidence="7 12" id="KW-1133">Transmembrane helix</keyword>
<gene>
    <name evidence="14" type="ORF">ACFFLH_02250</name>
</gene>
<reference evidence="14 15" key="1">
    <citation type="submission" date="2024-09" db="EMBL/GenBank/DDBJ databases">
        <authorList>
            <person name="Sun Q."/>
            <person name="Mori K."/>
        </authorList>
    </citation>
    <scope>NUCLEOTIDE SEQUENCE [LARGE SCALE GENOMIC DNA]</scope>
    <source>
        <strain evidence="14 15">ATCC 51285</strain>
    </source>
</reference>
<evidence type="ECO:0000313" key="14">
    <source>
        <dbReference type="EMBL" id="MFB9885235.1"/>
    </source>
</evidence>
<keyword evidence="9 12" id="KW-0472">Membrane</keyword>
<dbReference type="SUPFAM" id="SSF81324">
    <property type="entry name" value="Voltage-gated potassium channels"/>
    <property type="match status" value="1"/>
</dbReference>
<dbReference type="InterPro" id="IPR001356">
    <property type="entry name" value="HD"/>
</dbReference>